<proteinExistence type="predicted"/>
<dbReference type="InterPro" id="IPR000719">
    <property type="entry name" value="Prot_kinase_dom"/>
</dbReference>
<keyword evidence="2" id="KW-0547">Nucleotide-binding</keyword>
<dbReference type="PANTHER" id="PTHR43289">
    <property type="entry name" value="MITOGEN-ACTIVATED PROTEIN KINASE KINASE KINASE 20-RELATED"/>
    <property type="match status" value="1"/>
</dbReference>
<feature type="region of interest" description="Disordered" evidence="5">
    <location>
        <begin position="502"/>
        <end position="541"/>
    </location>
</feature>
<evidence type="ECO:0000256" key="2">
    <source>
        <dbReference type="ARBA" id="ARBA00022741"/>
    </source>
</evidence>
<organism evidence="7 8">
    <name type="scientific">Cryoendolithus antarcticus</name>
    <dbReference type="NCBI Taxonomy" id="1507870"/>
    <lineage>
        <taxon>Eukaryota</taxon>
        <taxon>Fungi</taxon>
        <taxon>Dikarya</taxon>
        <taxon>Ascomycota</taxon>
        <taxon>Pezizomycotina</taxon>
        <taxon>Dothideomycetes</taxon>
        <taxon>Dothideomycetidae</taxon>
        <taxon>Cladosporiales</taxon>
        <taxon>Cladosporiaceae</taxon>
        <taxon>Cryoendolithus</taxon>
    </lineage>
</organism>
<dbReference type="FunFam" id="1.10.510.10:FF:000579">
    <property type="entry name" value="Sensor histidine kinase/response regulator, putative"/>
    <property type="match status" value="1"/>
</dbReference>
<feature type="compositionally biased region" description="Low complexity" evidence="5">
    <location>
        <begin position="88"/>
        <end position="100"/>
    </location>
</feature>
<evidence type="ECO:0000256" key="1">
    <source>
        <dbReference type="ARBA" id="ARBA00022679"/>
    </source>
</evidence>
<evidence type="ECO:0000256" key="4">
    <source>
        <dbReference type="ARBA" id="ARBA00022840"/>
    </source>
</evidence>
<dbReference type="GO" id="GO:0005524">
    <property type="term" value="F:ATP binding"/>
    <property type="evidence" value="ECO:0007669"/>
    <property type="project" value="UniProtKB-KW"/>
</dbReference>
<dbReference type="PANTHER" id="PTHR43289:SF6">
    <property type="entry name" value="SERINE_THREONINE-PROTEIN KINASE NEKL-3"/>
    <property type="match status" value="1"/>
</dbReference>
<dbReference type="GO" id="GO:0004674">
    <property type="term" value="F:protein serine/threonine kinase activity"/>
    <property type="evidence" value="ECO:0007669"/>
    <property type="project" value="TreeGrafter"/>
</dbReference>
<feature type="region of interest" description="Disordered" evidence="5">
    <location>
        <begin position="60"/>
        <end position="102"/>
    </location>
</feature>
<feature type="compositionally biased region" description="Polar residues" evidence="5">
    <location>
        <begin position="514"/>
        <end position="532"/>
    </location>
</feature>
<evidence type="ECO:0000313" key="7">
    <source>
        <dbReference type="EMBL" id="OQN99848.1"/>
    </source>
</evidence>
<dbReference type="PROSITE" id="PS50011">
    <property type="entry name" value="PROTEIN_KINASE_DOM"/>
    <property type="match status" value="1"/>
</dbReference>
<dbReference type="OrthoDB" id="3938897at2759"/>
<evidence type="ECO:0000256" key="5">
    <source>
        <dbReference type="SAM" id="MobiDB-lite"/>
    </source>
</evidence>
<dbReference type="EMBL" id="NAJO01000038">
    <property type="protein sequence ID" value="OQN99848.1"/>
    <property type="molecule type" value="Genomic_DNA"/>
</dbReference>
<feature type="domain" description="Protein kinase" evidence="6">
    <location>
        <begin position="46"/>
        <end position="375"/>
    </location>
</feature>
<dbReference type="AlphaFoldDB" id="A0A1V8SL46"/>
<reference evidence="8" key="1">
    <citation type="submission" date="2017-03" db="EMBL/GenBank/DDBJ databases">
        <title>Genomes of endolithic fungi from Antarctica.</title>
        <authorList>
            <person name="Coleine C."/>
            <person name="Masonjones S."/>
            <person name="Stajich J.E."/>
        </authorList>
    </citation>
    <scope>NUCLEOTIDE SEQUENCE [LARGE SCALE GENOMIC DNA]</scope>
    <source>
        <strain evidence="8">CCFEE 5527</strain>
    </source>
</reference>
<keyword evidence="1" id="KW-0808">Transferase</keyword>
<evidence type="ECO:0000256" key="3">
    <source>
        <dbReference type="ARBA" id="ARBA00022777"/>
    </source>
</evidence>
<comment type="caution">
    <text evidence="7">The sequence shown here is derived from an EMBL/GenBank/DDBJ whole genome shotgun (WGS) entry which is preliminary data.</text>
</comment>
<accession>A0A1V8SL46</accession>
<dbReference type="Gene3D" id="1.10.510.10">
    <property type="entry name" value="Transferase(Phosphotransferase) domain 1"/>
    <property type="match status" value="1"/>
</dbReference>
<dbReference type="InParanoid" id="A0A1V8SL46"/>
<dbReference type="Pfam" id="PF00069">
    <property type="entry name" value="Pkinase"/>
    <property type="match status" value="1"/>
</dbReference>
<keyword evidence="3" id="KW-0418">Kinase</keyword>
<name>A0A1V8SL46_9PEZI</name>
<dbReference type="InterPro" id="IPR011009">
    <property type="entry name" value="Kinase-like_dom_sf"/>
</dbReference>
<protein>
    <recommendedName>
        <fullName evidence="6">Protein kinase domain-containing protein</fullName>
    </recommendedName>
</protein>
<keyword evidence="8" id="KW-1185">Reference proteome</keyword>
<sequence>MDERTAKRQQPKQIAPERVARMFERLRDGVPDYDFDESFSPFHSSYDNWHYIGRSKPSKDKPAVIVPGLTQSTDVSRPHSSRTKSDYSASDDASVSTVTSPAGDYPKQRWVVARVSKHTLRLEREYKQALSLRKLSDDDNIHFVKPLSFHRLPPKQPGDKALAVSMVEAPGRDYLKDLVIMGPNNYRASGEAWMQEGQAPVPLLTFLNFAIGASECCEILHHAHGQVHGEIRSDAFHYNRETNIVKLINFGSGARSFEHGLTSAGWSSLTAERGVEHKLQFIAPEQTGRLPAEPDSRTDIYSLGIIFWTMLTGRPAFAGSTPLEIMQNVLARRIPPATSIRSDVPDAISSVIQKMTHKSIEDRYNSASGVKHDLVSLKKILTDGDTEALSNFKVATHDVSSFFKLPSHLVGRSEQRQTIIDVIERAARRFARSQPLSKKGLMSLNSGAASLTSSDRFESMLLDDVISDSTSSDTGNRLSRLNSISEITPVTSRTHDGMTAEGNAVGGHFGRQGFGSTESGLSSVQSGMSQLSVARENGHRP</sequence>
<dbReference type="STRING" id="1507870.A0A1V8SL46"/>
<dbReference type="SMART" id="SM00220">
    <property type="entry name" value="S_TKc"/>
    <property type="match status" value="1"/>
</dbReference>
<keyword evidence="4" id="KW-0067">ATP-binding</keyword>
<gene>
    <name evidence="7" type="ORF">B0A48_14618</name>
</gene>
<evidence type="ECO:0000259" key="6">
    <source>
        <dbReference type="PROSITE" id="PS50011"/>
    </source>
</evidence>
<dbReference type="Proteomes" id="UP000192596">
    <property type="component" value="Unassembled WGS sequence"/>
</dbReference>
<dbReference type="SUPFAM" id="SSF56112">
    <property type="entry name" value="Protein kinase-like (PK-like)"/>
    <property type="match status" value="1"/>
</dbReference>
<evidence type="ECO:0000313" key="8">
    <source>
        <dbReference type="Proteomes" id="UP000192596"/>
    </source>
</evidence>
<feature type="compositionally biased region" description="Gly residues" evidence="5">
    <location>
        <begin position="504"/>
        <end position="513"/>
    </location>
</feature>